<name>A0A340XWE5_LIPVE</name>
<dbReference type="Pfam" id="PF25015">
    <property type="entry name" value="RBD_AKAP-17A"/>
    <property type="match status" value="1"/>
</dbReference>
<dbReference type="SUPFAM" id="SSF54928">
    <property type="entry name" value="RNA-binding domain, RBD"/>
    <property type="match status" value="1"/>
</dbReference>
<dbReference type="InterPro" id="IPR035979">
    <property type="entry name" value="RBD_domain_sf"/>
</dbReference>
<keyword evidence="1" id="KW-0694">RNA-binding</keyword>
<dbReference type="GeneID" id="103071973"/>
<dbReference type="AlphaFoldDB" id="A0A340XWE5"/>
<proteinExistence type="predicted"/>
<dbReference type="InterPro" id="IPR000504">
    <property type="entry name" value="RRM_dom"/>
</dbReference>
<dbReference type="Proteomes" id="UP000265300">
    <property type="component" value="Unplaced"/>
</dbReference>
<dbReference type="InterPro" id="IPR056852">
    <property type="entry name" value="AK17A/B"/>
</dbReference>
<dbReference type="OrthoDB" id="1918237at2759"/>
<dbReference type="PANTHER" id="PTHR12484:SF1">
    <property type="entry name" value="A-KINASE ANCHOR PROTEIN 17B"/>
    <property type="match status" value="1"/>
</dbReference>
<feature type="region of interest" description="Disordered" evidence="2">
    <location>
        <begin position="123"/>
        <end position="143"/>
    </location>
</feature>
<evidence type="ECO:0000256" key="2">
    <source>
        <dbReference type="SAM" id="MobiDB-lite"/>
    </source>
</evidence>
<dbReference type="CDD" id="cd12264">
    <property type="entry name" value="RRM_AKAP17A"/>
    <property type="match status" value="1"/>
</dbReference>
<protein>
    <submittedName>
        <fullName evidence="5">LOW QUALITY PROTEIN: A-kinase anchor protein 17B-like</fullName>
    </submittedName>
</protein>
<dbReference type="STRING" id="118797.A0A340XWE5"/>
<dbReference type="KEGG" id="lve:103071973"/>
<dbReference type="Gene3D" id="3.30.70.330">
    <property type="match status" value="1"/>
</dbReference>
<evidence type="ECO:0000313" key="5">
    <source>
        <dbReference type="RefSeq" id="XP_007465528.1"/>
    </source>
</evidence>
<dbReference type="InParanoid" id="A0A340XWE5"/>
<organism evidence="4 5">
    <name type="scientific">Lipotes vexillifer</name>
    <name type="common">Yangtze river dolphin</name>
    <dbReference type="NCBI Taxonomy" id="118797"/>
    <lineage>
        <taxon>Eukaryota</taxon>
        <taxon>Metazoa</taxon>
        <taxon>Chordata</taxon>
        <taxon>Craniata</taxon>
        <taxon>Vertebrata</taxon>
        <taxon>Euteleostomi</taxon>
        <taxon>Mammalia</taxon>
        <taxon>Eutheria</taxon>
        <taxon>Laurasiatheria</taxon>
        <taxon>Artiodactyla</taxon>
        <taxon>Whippomorpha</taxon>
        <taxon>Cetacea</taxon>
        <taxon>Odontoceti</taxon>
        <taxon>Lipotidae</taxon>
        <taxon>Lipotes</taxon>
    </lineage>
</organism>
<accession>A0A340XWE5</accession>
<keyword evidence="4" id="KW-1185">Reference proteome</keyword>
<dbReference type="InterPro" id="IPR012677">
    <property type="entry name" value="Nucleotide-bd_a/b_plait_sf"/>
</dbReference>
<dbReference type="GO" id="GO:0003723">
    <property type="term" value="F:RNA binding"/>
    <property type="evidence" value="ECO:0007669"/>
    <property type="project" value="UniProtKB-UniRule"/>
</dbReference>
<feature type="domain" description="RRM" evidence="3">
    <location>
        <begin position="145"/>
        <end position="246"/>
    </location>
</feature>
<feature type="compositionally biased region" description="Basic and acidic residues" evidence="2">
    <location>
        <begin position="279"/>
        <end position="304"/>
    </location>
</feature>
<gene>
    <name evidence="5" type="primary">LOC103071973</name>
</gene>
<reference evidence="5" key="1">
    <citation type="submission" date="2025-08" db="UniProtKB">
        <authorList>
            <consortium name="RefSeq"/>
        </authorList>
    </citation>
    <scope>IDENTIFICATION</scope>
</reference>
<dbReference type="PROSITE" id="PS50102">
    <property type="entry name" value="RRM"/>
    <property type="match status" value="1"/>
</dbReference>
<sequence>MTVTVVYDNSEATELCAAQHLYLKPIAKLMINVLLPESTEPMRPFSNWEVLDQLKSLICPDQFTTVRLSKSTKDFIRFEGEAETRSLVQILKAKLHGKIIKLSGLKTDLRVVATDAQGEWEHFPKEKGAPLADGSEEQDHDKSPDSIYFEGLPCKWFAPKGSSGEKPCEEILRVVFESFGKIKNVDIPMLDPYQEVMTGGSFGGFSFGLQTFEAFIQYQESTDFVKAMESLRGMKLMLKGDDGKALACNIKVMFDTTKHFSEGAIRRRNQERLKLQELEEERKKEKKREEEEAERKRKEEERKAQEKRRKARVRRRAPKERDRHRQRRRKGSAKAEARQVLSGYTKGHVLLKGSIQFNPREVDVAVSKANRAPRTTLGALKKEELNTQYLQNQEEMPRYQVSKSDNKRKQKMKGRATAHLRKSSHHLGGKKLRYSARKERTGKLLSSEYNHSLLPDRNSLQIAMIQGQSLVKEDYHGSNKSYSSRLVERDHGRKQKIYETDEFIDYLLNYYQTPKYARICLEPSHITSTCQWHRAVHAKGSGFQITLRKHKRHLTSLSQMQNLDRREQVQEVDSCTKICTQDPEHKRQKRGKVDYAKECRMFKGFKHHCKDTVCEAGDRPSPAFGKSHLLEQTHAYQVQDSISTSQSQVSSPNRSADFDLRLTDFLEEISSDSECFSEILSINKEEKEKSVATYDSSPEKGSLDTDEIITCDPEIRSSQQTLYSEWKHEEEKYSKYELRKPGRRSNYELRCSWLEGENNSIRDEKSNSRKREILAPKYLLDKSYHHESSASDQLDTVTRKRMQFSDSTFNQKVNYRPFHEPITSSKSANASYLGDFPKRREAPRQSEYNQDARRFKRYENSEDFILNSDNCYIRHNSQEHIDYGSYLGNNHASSLYFQMF</sequence>
<evidence type="ECO:0000259" key="3">
    <source>
        <dbReference type="PROSITE" id="PS50102"/>
    </source>
</evidence>
<dbReference type="FunCoup" id="A0A340XWE5">
    <property type="interactions" value="96"/>
</dbReference>
<dbReference type="PANTHER" id="PTHR12484">
    <property type="entry name" value="B-LYMPHOCYTE ANTIGEN-RELATED"/>
    <property type="match status" value="1"/>
</dbReference>
<dbReference type="RefSeq" id="XP_007465528.1">
    <property type="nucleotide sequence ID" value="XM_007465466.1"/>
</dbReference>
<feature type="region of interest" description="Disordered" evidence="2">
    <location>
        <begin position="279"/>
        <end position="340"/>
    </location>
</feature>
<evidence type="ECO:0000313" key="4">
    <source>
        <dbReference type="Proteomes" id="UP000265300"/>
    </source>
</evidence>
<evidence type="ECO:0000256" key="1">
    <source>
        <dbReference type="PROSITE-ProRule" id="PRU00176"/>
    </source>
</evidence>
<feature type="compositionally biased region" description="Basic residues" evidence="2">
    <location>
        <begin position="305"/>
        <end position="332"/>
    </location>
</feature>